<proteinExistence type="predicted"/>
<comment type="caution">
    <text evidence="1">The sequence shown here is derived from an EMBL/GenBank/DDBJ whole genome shotgun (WGS) entry which is preliminary data.</text>
</comment>
<gene>
    <name evidence="1" type="ORF">ROHU_026335</name>
</gene>
<protein>
    <submittedName>
        <fullName evidence="1">Uncharacterized protein</fullName>
    </submittedName>
</protein>
<dbReference type="Proteomes" id="UP000290572">
    <property type="component" value="Unassembled WGS sequence"/>
</dbReference>
<dbReference type="AlphaFoldDB" id="A0A498MBA7"/>
<name>A0A498MBA7_LABRO</name>
<evidence type="ECO:0000313" key="1">
    <source>
        <dbReference type="EMBL" id="RXN18191.1"/>
    </source>
</evidence>
<reference evidence="1 2" key="1">
    <citation type="submission" date="2018-03" db="EMBL/GenBank/DDBJ databases">
        <title>Draft genome sequence of Rohu Carp (Labeo rohita).</title>
        <authorList>
            <person name="Das P."/>
            <person name="Kushwaha B."/>
            <person name="Joshi C.G."/>
            <person name="Kumar D."/>
            <person name="Nagpure N.S."/>
            <person name="Sahoo L."/>
            <person name="Das S.P."/>
            <person name="Bit A."/>
            <person name="Patnaik S."/>
            <person name="Meher P.K."/>
            <person name="Jayasankar P."/>
            <person name="Koringa P.G."/>
            <person name="Patel N.V."/>
            <person name="Hinsu A.T."/>
            <person name="Kumar R."/>
            <person name="Pandey M."/>
            <person name="Agarwal S."/>
            <person name="Srivastava S."/>
            <person name="Singh M."/>
            <person name="Iquebal M.A."/>
            <person name="Jaiswal S."/>
            <person name="Angadi U.B."/>
            <person name="Kumar N."/>
            <person name="Raza M."/>
            <person name="Shah T.M."/>
            <person name="Rai A."/>
            <person name="Jena J.K."/>
        </authorList>
    </citation>
    <scope>NUCLEOTIDE SEQUENCE [LARGE SCALE GENOMIC DNA]</scope>
    <source>
        <strain evidence="1">DASCIFA01</strain>
        <tissue evidence="1">Testis</tissue>
    </source>
</reference>
<accession>A0A498MBA7</accession>
<sequence length="90" mass="9929">MTPSHHMICPMSGMSKVDIQAKNSNVHAVEAPRPVESSRFACLEEQCTPIPAPTPILSLRQGWQVIGKQCCVLNWTNPPRKQLSLHQPGS</sequence>
<organism evidence="1 2">
    <name type="scientific">Labeo rohita</name>
    <name type="common">Indian major carp</name>
    <name type="synonym">Cyprinus rohita</name>
    <dbReference type="NCBI Taxonomy" id="84645"/>
    <lineage>
        <taxon>Eukaryota</taxon>
        <taxon>Metazoa</taxon>
        <taxon>Chordata</taxon>
        <taxon>Craniata</taxon>
        <taxon>Vertebrata</taxon>
        <taxon>Euteleostomi</taxon>
        <taxon>Actinopterygii</taxon>
        <taxon>Neopterygii</taxon>
        <taxon>Teleostei</taxon>
        <taxon>Ostariophysi</taxon>
        <taxon>Cypriniformes</taxon>
        <taxon>Cyprinidae</taxon>
        <taxon>Labeoninae</taxon>
        <taxon>Labeonini</taxon>
        <taxon>Labeo</taxon>
    </lineage>
</organism>
<evidence type="ECO:0000313" key="2">
    <source>
        <dbReference type="Proteomes" id="UP000290572"/>
    </source>
</evidence>
<keyword evidence="2" id="KW-1185">Reference proteome</keyword>
<dbReference type="EMBL" id="QBIY01012722">
    <property type="protein sequence ID" value="RXN18191.1"/>
    <property type="molecule type" value="Genomic_DNA"/>
</dbReference>